<evidence type="ECO:0000313" key="3">
    <source>
        <dbReference type="Proteomes" id="UP000794436"/>
    </source>
</evidence>
<protein>
    <recommendedName>
        <fullName evidence="4">FYVE-type domain-containing protein</fullName>
    </recommendedName>
</protein>
<gene>
    <name evidence="2" type="ORF">Poli38472_012610</name>
</gene>
<reference evidence="2" key="1">
    <citation type="submission" date="2019-03" db="EMBL/GenBank/DDBJ databases">
        <title>Long read genome sequence of the mycoparasitic Pythium oligandrum ATCC 38472 isolated from sugarbeet rhizosphere.</title>
        <authorList>
            <person name="Gaulin E."/>
        </authorList>
    </citation>
    <scope>NUCLEOTIDE SEQUENCE</scope>
    <source>
        <strain evidence="2">ATCC 38472_TT</strain>
    </source>
</reference>
<feature type="compositionally biased region" description="Polar residues" evidence="1">
    <location>
        <begin position="79"/>
        <end position="98"/>
    </location>
</feature>
<dbReference type="PANTHER" id="PTHR13510:SF44">
    <property type="entry name" value="RABENOSYN-5"/>
    <property type="match status" value="1"/>
</dbReference>
<evidence type="ECO:0000256" key="1">
    <source>
        <dbReference type="SAM" id="MobiDB-lite"/>
    </source>
</evidence>
<evidence type="ECO:0008006" key="4">
    <source>
        <dbReference type="Google" id="ProtNLM"/>
    </source>
</evidence>
<dbReference type="Gene3D" id="3.30.530.20">
    <property type="match status" value="1"/>
</dbReference>
<dbReference type="CDD" id="cd00065">
    <property type="entry name" value="FYVE_like_SF"/>
    <property type="match status" value="1"/>
</dbReference>
<dbReference type="EMBL" id="SPLM01000076">
    <property type="protein sequence ID" value="TMW61419.1"/>
    <property type="molecule type" value="Genomic_DNA"/>
</dbReference>
<name>A0A8K1CDH7_PYTOL</name>
<evidence type="ECO:0000313" key="2">
    <source>
        <dbReference type="EMBL" id="TMW61419.1"/>
    </source>
</evidence>
<comment type="caution">
    <text evidence="2">The sequence shown here is derived from an EMBL/GenBank/DDBJ whole genome shotgun (WGS) entry which is preliminary data.</text>
</comment>
<dbReference type="InterPro" id="IPR023393">
    <property type="entry name" value="START-like_dom_sf"/>
</dbReference>
<dbReference type="Proteomes" id="UP000794436">
    <property type="component" value="Unassembled WGS sequence"/>
</dbReference>
<dbReference type="PANTHER" id="PTHR13510">
    <property type="entry name" value="FYVE-FINGER-CONTAINING RAB5 EFFECTOR PROTEIN RABENOSYN-5-RELATED"/>
    <property type="match status" value="1"/>
</dbReference>
<sequence length="488" mass="54251">MKTLRLPPNAIPPLTLTPEEEQWVIDEAAAVVAETVQREHGFLARGRVFPKKSWRVIKSRDEFTIYKERRVMGMWNASDESNLPTESVSTARTASSSQDLHEEMDELRICRDKRDQATRGMWRYDGRGDSEGIVTAMKGNDTPMMKGAGFSDGSVEDMLYGYLAPDMHSWELRNFFMKEKYADTRILATIKSPTPERPFDYIGIKWVAKDAPKPMSSFMATRDFLIVEANGQGVDDTGTPYSYLLMHSIKLRDFPDLGEIGVVRAKGSVCFISRQVGENRVHIFSRGFFDPCGGIPENVTVMMMADMMVMAATAVECSYAKKLLWMTRDRRRRSKKQTQPTYTAIQCESCEKTPGKFSRTSFAPCKACARVVCGRCSVQHKLMLDVTSEGEVIERSFPFCSSCIVGAKRLAPGRIMHDVLTNETQLSRYGSSYSPNSRASSPSSALTRPASVTGYGTGNGMGTPSSAKGSSTEKRPTPPPPSPGVVLY</sequence>
<accession>A0A8K1CDH7</accession>
<feature type="region of interest" description="Disordered" evidence="1">
    <location>
        <begin position="428"/>
        <end position="488"/>
    </location>
</feature>
<dbReference type="InterPro" id="IPR052727">
    <property type="entry name" value="Rab4/Rab5_effector"/>
</dbReference>
<proteinExistence type="predicted"/>
<organism evidence="2 3">
    <name type="scientific">Pythium oligandrum</name>
    <name type="common">Mycoparasitic fungus</name>
    <dbReference type="NCBI Taxonomy" id="41045"/>
    <lineage>
        <taxon>Eukaryota</taxon>
        <taxon>Sar</taxon>
        <taxon>Stramenopiles</taxon>
        <taxon>Oomycota</taxon>
        <taxon>Peronosporomycetes</taxon>
        <taxon>Pythiales</taxon>
        <taxon>Pythiaceae</taxon>
        <taxon>Pythium</taxon>
    </lineage>
</organism>
<feature type="region of interest" description="Disordered" evidence="1">
    <location>
        <begin position="79"/>
        <end position="103"/>
    </location>
</feature>
<feature type="compositionally biased region" description="Pro residues" evidence="1">
    <location>
        <begin position="477"/>
        <end position="488"/>
    </location>
</feature>
<feature type="compositionally biased region" description="Low complexity" evidence="1">
    <location>
        <begin position="431"/>
        <end position="451"/>
    </location>
</feature>
<dbReference type="AlphaFoldDB" id="A0A8K1CDH7"/>
<keyword evidence="3" id="KW-1185">Reference proteome</keyword>